<gene>
    <name evidence="2" type="ORF">GEAMG1_1057</name>
</gene>
<feature type="domain" description="PilZ" evidence="1">
    <location>
        <begin position="125"/>
        <end position="219"/>
    </location>
</feature>
<organism evidence="2 3">
    <name type="scientific">Trichlorobacter ammonificans</name>
    <dbReference type="NCBI Taxonomy" id="2916410"/>
    <lineage>
        <taxon>Bacteria</taxon>
        <taxon>Pseudomonadati</taxon>
        <taxon>Thermodesulfobacteriota</taxon>
        <taxon>Desulfuromonadia</taxon>
        <taxon>Geobacterales</taxon>
        <taxon>Geobacteraceae</taxon>
        <taxon>Trichlorobacter</taxon>
    </lineage>
</organism>
<evidence type="ECO:0000259" key="1">
    <source>
        <dbReference type="Pfam" id="PF07238"/>
    </source>
</evidence>
<sequence>MPSPPEAILVIAYNDDSRSILTAALTKCGAASAACATFAAAEELALSTCYSGLLIDLPAIVKAKGEEKIIACTLASFFPTLRVRVIGAMLVPMTLAGDARQDNSLGEFLDKSCTRFTPRRLRLYRRRQLCVSTLLVRRDGRERRGYTLDISWGGAFITDSEPERYTPGEHLELVLHEFGLAVDITVRWVRSWGIRQIPGIGVSFDRMNEKLEQTLKALLRTSPELDRDRLSS</sequence>
<reference evidence="2 3" key="1">
    <citation type="submission" date="2022-03" db="EMBL/GenBank/DDBJ databases">
        <authorList>
            <person name="Koch H."/>
        </authorList>
    </citation>
    <scope>NUCLEOTIDE SEQUENCE [LARGE SCALE GENOMIC DNA]</scope>
    <source>
        <strain evidence="2 3">G1</strain>
    </source>
</reference>
<evidence type="ECO:0000313" key="2">
    <source>
        <dbReference type="EMBL" id="CAH2030871.1"/>
    </source>
</evidence>
<dbReference type="SUPFAM" id="SSF141371">
    <property type="entry name" value="PilZ domain-like"/>
    <property type="match status" value="1"/>
</dbReference>
<accession>A0ABM9D8K3</accession>
<name>A0ABM9D8K3_9BACT</name>
<protein>
    <submittedName>
        <fullName evidence="2">PilZ domain-containing protein</fullName>
    </submittedName>
</protein>
<dbReference type="RefSeq" id="WP_305731742.1">
    <property type="nucleotide sequence ID" value="NZ_OW150024.1"/>
</dbReference>
<proteinExistence type="predicted"/>
<keyword evidence="3" id="KW-1185">Reference proteome</keyword>
<dbReference type="EMBL" id="OW150024">
    <property type="protein sequence ID" value="CAH2030871.1"/>
    <property type="molecule type" value="Genomic_DNA"/>
</dbReference>
<dbReference type="Pfam" id="PF07238">
    <property type="entry name" value="PilZ"/>
    <property type="match status" value="1"/>
</dbReference>
<dbReference type="Gene3D" id="2.40.10.220">
    <property type="entry name" value="predicted glycosyltransferase like domains"/>
    <property type="match status" value="1"/>
</dbReference>
<evidence type="ECO:0000313" key="3">
    <source>
        <dbReference type="Proteomes" id="UP001295463"/>
    </source>
</evidence>
<dbReference type="Proteomes" id="UP001295463">
    <property type="component" value="Chromosome"/>
</dbReference>
<dbReference type="InterPro" id="IPR009875">
    <property type="entry name" value="PilZ_domain"/>
</dbReference>